<dbReference type="Pfam" id="PF11905">
    <property type="entry name" value="DUF3425"/>
    <property type="match status" value="1"/>
</dbReference>
<dbReference type="EMBL" id="BPPX01000034">
    <property type="protein sequence ID" value="GJC88661.1"/>
    <property type="molecule type" value="Genomic_DNA"/>
</dbReference>
<dbReference type="PANTHER" id="PTHR38116:SF1">
    <property type="entry name" value="BZIP DOMAIN-CONTAINING PROTEIN"/>
    <property type="match status" value="1"/>
</dbReference>
<reference evidence="2 3" key="1">
    <citation type="submission" date="2021-07" db="EMBL/GenBank/DDBJ databases">
        <title>Genome data of Colletotrichum spaethianum.</title>
        <authorList>
            <person name="Utami Y.D."/>
            <person name="Hiruma K."/>
        </authorList>
    </citation>
    <scope>NUCLEOTIDE SEQUENCE [LARGE SCALE GENOMIC DNA]</scope>
    <source>
        <strain evidence="2 3">MAFF 242679</strain>
    </source>
</reference>
<sequence>MESDNTDGSMLIGIGQMPHRAYIRRGGEDWAGVTDRKARKRLQNRLNQRARMWKSHFLIEVGLTLSQGRQRKSPDDANNGLNETRATASAIPSEEEEDFRTMDEEITEYNIWQRRACLKRLNQRALQSYLMSQPSPDHLLKVIQLNIINAFTTNATVLGLQTDWLICCAVSPFGQGHEGTKAGPQLPPPQCPAALAPTTLQMSIEHHPLVDLFPSSKMRDNFLAATVGIWDEDKEDELWVDLVETGGGLEGTGLIVWGEPWDARNWEATVPFLRKWGWIIQGCNDLLEATNFWRQKRGERPLNFGLTAS</sequence>
<accession>A0AA37LYH6</accession>
<evidence type="ECO:0000313" key="2">
    <source>
        <dbReference type="EMBL" id="GJC88661.1"/>
    </source>
</evidence>
<comment type="caution">
    <text evidence="2">The sequence shown here is derived from an EMBL/GenBank/DDBJ whole genome shotgun (WGS) entry which is preliminary data.</text>
</comment>
<dbReference type="Proteomes" id="UP001055172">
    <property type="component" value="Unassembled WGS sequence"/>
</dbReference>
<name>A0AA37LYH6_9PEZI</name>
<keyword evidence="3" id="KW-1185">Reference proteome</keyword>
<gene>
    <name evidence="2" type="ORF">ColLi_11499</name>
</gene>
<protein>
    <recommendedName>
        <fullName evidence="4">BZIP domain-containing protein</fullName>
    </recommendedName>
</protein>
<proteinExistence type="predicted"/>
<evidence type="ECO:0000313" key="3">
    <source>
        <dbReference type="Proteomes" id="UP001055172"/>
    </source>
</evidence>
<evidence type="ECO:0000256" key="1">
    <source>
        <dbReference type="SAM" id="MobiDB-lite"/>
    </source>
</evidence>
<organism evidence="2 3">
    <name type="scientific">Colletotrichum liriopes</name>
    <dbReference type="NCBI Taxonomy" id="708192"/>
    <lineage>
        <taxon>Eukaryota</taxon>
        <taxon>Fungi</taxon>
        <taxon>Dikarya</taxon>
        <taxon>Ascomycota</taxon>
        <taxon>Pezizomycotina</taxon>
        <taxon>Sordariomycetes</taxon>
        <taxon>Hypocreomycetidae</taxon>
        <taxon>Glomerellales</taxon>
        <taxon>Glomerellaceae</taxon>
        <taxon>Colletotrichum</taxon>
        <taxon>Colletotrichum spaethianum species complex</taxon>
    </lineage>
</organism>
<dbReference type="AlphaFoldDB" id="A0AA37LYH6"/>
<evidence type="ECO:0008006" key="4">
    <source>
        <dbReference type="Google" id="ProtNLM"/>
    </source>
</evidence>
<dbReference type="InterPro" id="IPR021833">
    <property type="entry name" value="DUF3425"/>
</dbReference>
<feature type="region of interest" description="Disordered" evidence="1">
    <location>
        <begin position="69"/>
        <end position="100"/>
    </location>
</feature>
<dbReference type="PANTHER" id="PTHR38116">
    <property type="entry name" value="CHROMOSOME 7, WHOLE GENOME SHOTGUN SEQUENCE"/>
    <property type="match status" value="1"/>
</dbReference>